<evidence type="ECO:0000313" key="8">
    <source>
        <dbReference type="EMBL" id="PLX19536.1"/>
    </source>
</evidence>
<gene>
    <name evidence="8" type="ORF">C0601_01385</name>
</gene>
<comment type="caution">
    <text evidence="8">The sequence shown here is derived from an EMBL/GenBank/DDBJ whole genome shotgun (WGS) entry which is preliminary data.</text>
</comment>
<evidence type="ECO:0000256" key="2">
    <source>
        <dbReference type="ARBA" id="ARBA00022485"/>
    </source>
</evidence>
<dbReference type="EMBL" id="PKTG01000025">
    <property type="protein sequence ID" value="PLX19536.1"/>
    <property type="molecule type" value="Genomic_DNA"/>
</dbReference>
<organism evidence="8 9">
    <name type="scientific">Muiribacterium halophilum</name>
    <dbReference type="NCBI Taxonomy" id="2053465"/>
    <lineage>
        <taxon>Bacteria</taxon>
        <taxon>Candidatus Muiribacteriota</taxon>
        <taxon>Candidatus Muiribacteriia</taxon>
        <taxon>Candidatus Muiribacteriales</taxon>
        <taxon>Candidatus Muiribacteriaceae</taxon>
        <taxon>Candidatus Muiribacterium</taxon>
    </lineage>
</organism>
<evidence type="ECO:0000313" key="9">
    <source>
        <dbReference type="Proteomes" id="UP000234857"/>
    </source>
</evidence>
<dbReference type="GO" id="GO:0046872">
    <property type="term" value="F:metal ion binding"/>
    <property type="evidence" value="ECO:0007669"/>
    <property type="project" value="UniProtKB-KW"/>
</dbReference>
<keyword evidence="4" id="KW-0479">Metal-binding</keyword>
<evidence type="ECO:0000259" key="7">
    <source>
        <dbReference type="PROSITE" id="PS51918"/>
    </source>
</evidence>
<sequence>MRSLFGPVYSRRLGLSLGVNLFKENICSYDCVYCECGRTKVLTTKRDEYFELNDVLFEIKQYLSENCLKIDHITFSGRGEPTLYLYIEKLLEEIKRFPVASALLTNSSLLNDKEVRKSILGFDVIMPTISTVDQNQFNTIHRPAKGIRLFDILEGVKVFSKMYRGLFIPEIMIIKDVNDSEKSLAGLIEYIKELDYKGCHLNTIVRPAAYSDYKGINKEEINRIKNFLEKNDIRCIDADSAISKAKIGYSDERLINTLLVRPVHESDIKSIFKDPQIAIVGINKLLDNHSINKEKGFFKIS</sequence>
<keyword evidence="2" id="KW-0004">4Fe-4S</keyword>
<dbReference type="InterPro" id="IPR040084">
    <property type="entry name" value="GTPase_Obg"/>
</dbReference>
<protein>
    <recommendedName>
        <fullName evidence="7">Radical SAM core domain-containing protein</fullName>
    </recommendedName>
</protein>
<evidence type="ECO:0000256" key="5">
    <source>
        <dbReference type="ARBA" id="ARBA00023004"/>
    </source>
</evidence>
<dbReference type="PROSITE" id="PS51918">
    <property type="entry name" value="RADICAL_SAM"/>
    <property type="match status" value="1"/>
</dbReference>
<dbReference type="GO" id="GO:0051539">
    <property type="term" value="F:4 iron, 4 sulfur cluster binding"/>
    <property type="evidence" value="ECO:0007669"/>
    <property type="project" value="UniProtKB-KW"/>
</dbReference>
<dbReference type="InterPro" id="IPR013785">
    <property type="entry name" value="Aldolase_TIM"/>
</dbReference>
<dbReference type="InterPro" id="IPR007197">
    <property type="entry name" value="rSAM"/>
</dbReference>
<dbReference type="Pfam" id="PF04055">
    <property type="entry name" value="Radical_SAM"/>
    <property type="match status" value="1"/>
</dbReference>
<dbReference type="PANTHER" id="PTHR43787">
    <property type="entry name" value="FEMO COFACTOR BIOSYNTHESIS PROTEIN NIFB-RELATED"/>
    <property type="match status" value="1"/>
</dbReference>
<keyword evidence="5" id="KW-0408">Iron</keyword>
<feature type="domain" description="Radical SAM core" evidence="7">
    <location>
        <begin position="7"/>
        <end position="234"/>
    </location>
</feature>
<comment type="cofactor">
    <cofactor evidence="1">
        <name>[4Fe-4S] cluster</name>
        <dbReference type="ChEBI" id="CHEBI:49883"/>
    </cofactor>
</comment>
<dbReference type="Gene3D" id="3.20.20.70">
    <property type="entry name" value="Aldolase class I"/>
    <property type="match status" value="1"/>
</dbReference>
<dbReference type="InterPro" id="IPR058240">
    <property type="entry name" value="rSAM_sf"/>
</dbReference>
<evidence type="ECO:0000256" key="4">
    <source>
        <dbReference type="ARBA" id="ARBA00022723"/>
    </source>
</evidence>
<keyword evidence="3" id="KW-0949">S-adenosyl-L-methionine</keyword>
<keyword evidence="6" id="KW-0411">Iron-sulfur</keyword>
<dbReference type="GO" id="GO:0003824">
    <property type="term" value="F:catalytic activity"/>
    <property type="evidence" value="ECO:0007669"/>
    <property type="project" value="InterPro"/>
</dbReference>
<name>A0A2N5ZLK8_MUIH1</name>
<dbReference type="AlphaFoldDB" id="A0A2N5ZLK8"/>
<evidence type="ECO:0000256" key="6">
    <source>
        <dbReference type="ARBA" id="ARBA00023014"/>
    </source>
</evidence>
<dbReference type="PANTHER" id="PTHR43787:SF11">
    <property type="entry name" value="UPF0026 PROTEIN SLR1464"/>
    <property type="match status" value="1"/>
</dbReference>
<dbReference type="CDD" id="cd01335">
    <property type="entry name" value="Radical_SAM"/>
    <property type="match status" value="1"/>
</dbReference>
<reference evidence="8 9" key="1">
    <citation type="submission" date="2017-11" db="EMBL/GenBank/DDBJ databases">
        <title>Genome-resolved metagenomics identifies genetic mobility, metabolic interactions, and unexpected diversity in perchlorate-reducing communities.</title>
        <authorList>
            <person name="Barnum T.P."/>
            <person name="Figueroa I.A."/>
            <person name="Carlstrom C.I."/>
            <person name="Lucas L.N."/>
            <person name="Engelbrektson A.L."/>
            <person name="Coates J.D."/>
        </authorList>
    </citation>
    <scope>NUCLEOTIDE SEQUENCE [LARGE SCALE GENOMIC DNA]</scope>
    <source>
        <strain evidence="8">BM706</strain>
    </source>
</reference>
<proteinExistence type="predicted"/>
<evidence type="ECO:0000256" key="1">
    <source>
        <dbReference type="ARBA" id="ARBA00001966"/>
    </source>
</evidence>
<dbReference type="SUPFAM" id="SSF102114">
    <property type="entry name" value="Radical SAM enzymes"/>
    <property type="match status" value="1"/>
</dbReference>
<dbReference type="Proteomes" id="UP000234857">
    <property type="component" value="Unassembled WGS sequence"/>
</dbReference>
<dbReference type="SFLD" id="SFLDG01083">
    <property type="entry name" value="Uncharacterised_Radical_SAM_Su"/>
    <property type="match status" value="1"/>
</dbReference>
<evidence type="ECO:0000256" key="3">
    <source>
        <dbReference type="ARBA" id="ARBA00022691"/>
    </source>
</evidence>
<accession>A0A2N5ZLK8</accession>
<dbReference type="SFLD" id="SFLDS00029">
    <property type="entry name" value="Radical_SAM"/>
    <property type="match status" value="1"/>
</dbReference>